<dbReference type="EMBL" id="CP001472">
    <property type="protein sequence ID" value="ACO32403.1"/>
    <property type="molecule type" value="Genomic_DNA"/>
</dbReference>
<dbReference type="Proteomes" id="UP000002207">
    <property type="component" value="Chromosome"/>
</dbReference>
<sequence length="194" mass="22209">MPVVRNLRIRPGKPGKVLSSELRYEGPLFRIFSEEVEEPTGKRNRRDIIRHNGSVVILAVDTSKSKRDPLIVIERQYRHAAQQYLYEVPAGKMEPGEERLAAAKRELLEETGYAARKWKKLVRYFASPGFLGEWMQVFLAEDLVPGTATPEDDESFELQRVPLSELLRLIERGQIQDGKTLVSVLCYARSLGRK</sequence>
<dbReference type="GO" id="GO:0019693">
    <property type="term" value="P:ribose phosphate metabolic process"/>
    <property type="evidence" value="ECO:0007669"/>
    <property type="project" value="TreeGrafter"/>
</dbReference>
<evidence type="ECO:0000256" key="4">
    <source>
        <dbReference type="ARBA" id="ARBA00016377"/>
    </source>
</evidence>
<dbReference type="InterPro" id="IPR020084">
    <property type="entry name" value="NUDIX_hydrolase_CS"/>
</dbReference>
<organism evidence="9 10">
    <name type="scientific">Acidobacterium capsulatum (strain ATCC 51196 / DSM 11244 / BCRC 80197 / JCM 7670 / NBRC 15755 / NCIMB 13165 / 161)</name>
    <dbReference type="NCBI Taxonomy" id="240015"/>
    <lineage>
        <taxon>Bacteria</taxon>
        <taxon>Pseudomonadati</taxon>
        <taxon>Acidobacteriota</taxon>
        <taxon>Terriglobia</taxon>
        <taxon>Terriglobales</taxon>
        <taxon>Acidobacteriaceae</taxon>
        <taxon>Acidobacterium</taxon>
    </lineage>
</organism>
<name>C1F768_ACIC5</name>
<dbReference type="InterPro" id="IPR000086">
    <property type="entry name" value="NUDIX_hydrolase_dom"/>
</dbReference>
<feature type="domain" description="Nudix hydrolase" evidence="8">
    <location>
        <begin position="49"/>
        <end position="188"/>
    </location>
</feature>
<dbReference type="GO" id="GO:0005829">
    <property type="term" value="C:cytosol"/>
    <property type="evidence" value="ECO:0007669"/>
    <property type="project" value="TreeGrafter"/>
</dbReference>
<evidence type="ECO:0000256" key="5">
    <source>
        <dbReference type="ARBA" id="ARBA00022801"/>
    </source>
</evidence>
<keyword evidence="10" id="KW-1185">Reference proteome</keyword>
<dbReference type="eggNOG" id="COG0494">
    <property type="taxonomic scope" value="Bacteria"/>
</dbReference>
<dbReference type="PROSITE" id="PS00893">
    <property type="entry name" value="NUDIX_BOX"/>
    <property type="match status" value="1"/>
</dbReference>
<dbReference type="SUPFAM" id="SSF55811">
    <property type="entry name" value="Nudix"/>
    <property type="match status" value="1"/>
</dbReference>
<accession>C1F768</accession>
<evidence type="ECO:0000256" key="7">
    <source>
        <dbReference type="ARBA" id="ARBA00032272"/>
    </source>
</evidence>
<evidence type="ECO:0000256" key="1">
    <source>
        <dbReference type="ARBA" id="ARBA00000847"/>
    </source>
</evidence>
<dbReference type="FunCoup" id="C1F768">
    <property type="interactions" value="355"/>
</dbReference>
<dbReference type="GO" id="GO:0006753">
    <property type="term" value="P:nucleoside phosphate metabolic process"/>
    <property type="evidence" value="ECO:0007669"/>
    <property type="project" value="TreeGrafter"/>
</dbReference>
<proteinExistence type="inferred from homology"/>
<keyword evidence="5 9" id="KW-0378">Hydrolase</keyword>
<comment type="catalytic activity">
    <reaction evidence="1">
        <text>GDP-alpha-D-mannose + H2O = alpha-D-mannose 1-phosphate + GMP + 2 H(+)</text>
        <dbReference type="Rhea" id="RHEA:27978"/>
        <dbReference type="ChEBI" id="CHEBI:15377"/>
        <dbReference type="ChEBI" id="CHEBI:15378"/>
        <dbReference type="ChEBI" id="CHEBI:57527"/>
        <dbReference type="ChEBI" id="CHEBI:58115"/>
        <dbReference type="ChEBI" id="CHEBI:58409"/>
    </reaction>
</comment>
<evidence type="ECO:0000259" key="8">
    <source>
        <dbReference type="PROSITE" id="PS51462"/>
    </source>
</evidence>
<evidence type="ECO:0000256" key="3">
    <source>
        <dbReference type="ARBA" id="ARBA00007275"/>
    </source>
</evidence>
<dbReference type="PROSITE" id="PS51462">
    <property type="entry name" value="NUDIX"/>
    <property type="match status" value="1"/>
</dbReference>
<dbReference type="GO" id="GO:0016787">
    <property type="term" value="F:hydrolase activity"/>
    <property type="evidence" value="ECO:0007669"/>
    <property type="project" value="UniProtKB-KW"/>
</dbReference>
<evidence type="ECO:0000313" key="9">
    <source>
        <dbReference type="EMBL" id="ACO32403.1"/>
    </source>
</evidence>
<dbReference type="KEGG" id="aca:ACP_1622"/>
<dbReference type="STRING" id="240015.ACP_1622"/>
<dbReference type="InParanoid" id="C1F768"/>
<evidence type="ECO:0000256" key="2">
    <source>
        <dbReference type="ARBA" id="ARBA00001946"/>
    </source>
</evidence>
<comment type="similarity">
    <text evidence="3">Belongs to the Nudix hydrolase family. NudK subfamily.</text>
</comment>
<dbReference type="PANTHER" id="PTHR11839">
    <property type="entry name" value="UDP/ADP-SUGAR PYROPHOSPHATASE"/>
    <property type="match status" value="1"/>
</dbReference>
<dbReference type="AlphaFoldDB" id="C1F768"/>
<dbReference type="CDD" id="cd03424">
    <property type="entry name" value="NUDIX_ADPRase_Nudt5_UGPPase_Nudt14"/>
    <property type="match status" value="1"/>
</dbReference>
<protein>
    <recommendedName>
        <fullName evidence="4">GDP-mannose pyrophosphatase</fullName>
    </recommendedName>
    <alternativeName>
        <fullName evidence="6">GDP-mannose hydrolase</fullName>
    </alternativeName>
    <alternativeName>
        <fullName evidence="7">GDPMK</fullName>
    </alternativeName>
</protein>
<reference evidence="9 10" key="1">
    <citation type="journal article" date="2009" name="Appl. Environ. Microbiol.">
        <title>Three genomes from the phylum Acidobacteria provide insight into the lifestyles of these microorganisms in soils.</title>
        <authorList>
            <person name="Ward N.L."/>
            <person name="Challacombe J.F."/>
            <person name="Janssen P.H."/>
            <person name="Henrissat B."/>
            <person name="Coutinho P.M."/>
            <person name="Wu M."/>
            <person name="Xie G."/>
            <person name="Haft D.H."/>
            <person name="Sait M."/>
            <person name="Badger J."/>
            <person name="Barabote R.D."/>
            <person name="Bradley B."/>
            <person name="Brettin T.S."/>
            <person name="Brinkac L.M."/>
            <person name="Bruce D."/>
            <person name="Creasy T."/>
            <person name="Daugherty S.C."/>
            <person name="Davidsen T.M."/>
            <person name="DeBoy R.T."/>
            <person name="Detter J.C."/>
            <person name="Dodson R.J."/>
            <person name="Durkin A.S."/>
            <person name="Ganapathy A."/>
            <person name="Gwinn-Giglio M."/>
            <person name="Han C.S."/>
            <person name="Khouri H."/>
            <person name="Kiss H."/>
            <person name="Kothari S.P."/>
            <person name="Madupu R."/>
            <person name="Nelson K.E."/>
            <person name="Nelson W.C."/>
            <person name="Paulsen I."/>
            <person name="Penn K."/>
            <person name="Ren Q."/>
            <person name="Rosovitz M.J."/>
            <person name="Selengut J.D."/>
            <person name="Shrivastava S."/>
            <person name="Sullivan S.A."/>
            <person name="Tapia R."/>
            <person name="Thompson L.S."/>
            <person name="Watkins K.L."/>
            <person name="Yang Q."/>
            <person name="Yu C."/>
            <person name="Zafar N."/>
            <person name="Zhou L."/>
            <person name="Kuske C.R."/>
        </authorList>
    </citation>
    <scope>NUCLEOTIDE SEQUENCE [LARGE SCALE GENOMIC DNA]</scope>
    <source>
        <strain evidence="10">ATCC 51196 / DSM 11244 / BCRC 80197 / JCM 7670 / NBRC 15755 / NCIMB 13165 / 161</strain>
    </source>
</reference>
<dbReference type="Pfam" id="PF00293">
    <property type="entry name" value="NUDIX"/>
    <property type="match status" value="1"/>
</dbReference>
<comment type="cofactor">
    <cofactor evidence="2">
        <name>Mg(2+)</name>
        <dbReference type="ChEBI" id="CHEBI:18420"/>
    </cofactor>
</comment>
<evidence type="ECO:0000256" key="6">
    <source>
        <dbReference type="ARBA" id="ARBA00032162"/>
    </source>
</evidence>
<evidence type="ECO:0000313" key="10">
    <source>
        <dbReference type="Proteomes" id="UP000002207"/>
    </source>
</evidence>
<gene>
    <name evidence="9" type="ordered locus">ACP_1622</name>
</gene>
<dbReference type="HOGENOM" id="CLU_062658_5_0_0"/>
<dbReference type="PANTHER" id="PTHR11839:SF18">
    <property type="entry name" value="NUDIX HYDROLASE DOMAIN-CONTAINING PROTEIN"/>
    <property type="match status" value="1"/>
</dbReference>
<dbReference type="InterPro" id="IPR015797">
    <property type="entry name" value="NUDIX_hydrolase-like_dom_sf"/>
</dbReference>
<dbReference type="Gene3D" id="3.90.79.10">
    <property type="entry name" value="Nucleoside Triphosphate Pyrophosphohydrolase"/>
    <property type="match status" value="1"/>
</dbReference>